<reference evidence="3" key="1">
    <citation type="submission" date="2018-12" db="EMBL/GenBank/DDBJ databases">
        <authorList>
            <person name="Syme R.A."/>
            <person name="Farfan-Caceres L."/>
            <person name="Lichtenzveig J."/>
        </authorList>
    </citation>
    <scope>NUCLEOTIDE SEQUENCE</scope>
    <source>
        <strain evidence="3">Al4</strain>
    </source>
</reference>
<evidence type="ECO:0008006" key="5">
    <source>
        <dbReference type="Google" id="ProtNLM"/>
    </source>
</evidence>
<evidence type="ECO:0000256" key="1">
    <source>
        <dbReference type="PROSITE-ProRule" id="PRU00708"/>
    </source>
</evidence>
<evidence type="ECO:0000256" key="2">
    <source>
        <dbReference type="SAM" id="MobiDB-lite"/>
    </source>
</evidence>
<dbReference type="PANTHER" id="PTHR47938">
    <property type="entry name" value="RESPIRATORY COMPLEX I CHAPERONE (CIA84), PUTATIVE (AFU_ORTHOLOGUE AFUA_2G06020)-RELATED"/>
    <property type="match status" value="1"/>
</dbReference>
<dbReference type="PANTHER" id="PTHR47938:SF35">
    <property type="entry name" value="PENTATRICOPEPTIDE REPEAT-CONTAINING PROTEIN 4, MITOCHONDRIAL-RELATED"/>
    <property type="match status" value="1"/>
</dbReference>
<organism evidence="3 4">
    <name type="scientific">Ascochyta lentis</name>
    <dbReference type="NCBI Taxonomy" id="205686"/>
    <lineage>
        <taxon>Eukaryota</taxon>
        <taxon>Fungi</taxon>
        <taxon>Dikarya</taxon>
        <taxon>Ascomycota</taxon>
        <taxon>Pezizomycotina</taxon>
        <taxon>Dothideomycetes</taxon>
        <taxon>Pleosporomycetidae</taxon>
        <taxon>Pleosporales</taxon>
        <taxon>Pleosporineae</taxon>
        <taxon>Didymellaceae</taxon>
        <taxon>Ascochyta</taxon>
    </lineage>
</organism>
<dbReference type="AlphaFoldDB" id="A0A8H7J7Q2"/>
<dbReference type="PROSITE" id="PS51375">
    <property type="entry name" value="PPR"/>
    <property type="match status" value="1"/>
</dbReference>
<dbReference type="InterPro" id="IPR011990">
    <property type="entry name" value="TPR-like_helical_dom_sf"/>
</dbReference>
<dbReference type="InterPro" id="IPR002885">
    <property type="entry name" value="PPR_rpt"/>
</dbReference>
<name>A0A8H7J7Q2_9PLEO</name>
<dbReference type="Pfam" id="PF13041">
    <property type="entry name" value="PPR_2"/>
    <property type="match status" value="1"/>
</dbReference>
<dbReference type="EMBL" id="RZGK01000008">
    <property type="protein sequence ID" value="KAF9697241.1"/>
    <property type="molecule type" value="Genomic_DNA"/>
</dbReference>
<dbReference type="OrthoDB" id="185373at2759"/>
<evidence type="ECO:0000313" key="4">
    <source>
        <dbReference type="Proteomes" id="UP000651452"/>
    </source>
</evidence>
<feature type="compositionally biased region" description="Basic and acidic residues" evidence="2">
    <location>
        <begin position="718"/>
        <end position="728"/>
    </location>
</feature>
<dbReference type="Gene3D" id="1.25.40.10">
    <property type="entry name" value="Tetratricopeptide repeat domain"/>
    <property type="match status" value="2"/>
</dbReference>
<comment type="caution">
    <text evidence="3">The sequence shown here is derived from an EMBL/GenBank/DDBJ whole genome shotgun (WGS) entry which is preliminary data.</text>
</comment>
<evidence type="ECO:0000313" key="3">
    <source>
        <dbReference type="EMBL" id="KAF9697241.1"/>
    </source>
</evidence>
<protein>
    <recommendedName>
        <fullName evidence="5">Pentatricopeptide repeat-containing protein</fullName>
    </recommendedName>
</protein>
<keyword evidence="4" id="KW-1185">Reference proteome</keyword>
<dbReference type="GO" id="GO:0003729">
    <property type="term" value="F:mRNA binding"/>
    <property type="evidence" value="ECO:0007669"/>
    <property type="project" value="TreeGrafter"/>
</dbReference>
<accession>A0A8H7J7Q2</accession>
<gene>
    <name evidence="3" type="ORF">EKO04_004620</name>
</gene>
<dbReference type="Proteomes" id="UP000651452">
    <property type="component" value="Unassembled WGS sequence"/>
</dbReference>
<feature type="region of interest" description="Disordered" evidence="2">
    <location>
        <begin position="681"/>
        <end position="741"/>
    </location>
</feature>
<reference evidence="3" key="2">
    <citation type="submission" date="2020-09" db="EMBL/GenBank/DDBJ databases">
        <title>Reference genome assembly for Australian Ascochyta lentis isolate Al4.</title>
        <authorList>
            <person name="Lee R.C."/>
            <person name="Farfan-Caceres L.M."/>
            <person name="Debler J.W."/>
            <person name="Williams A.H."/>
            <person name="Henares B.M."/>
        </authorList>
    </citation>
    <scope>NUCLEOTIDE SEQUENCE</scope>
    <source>
        <strain evidence="3">Al4</strain>
    </source>
</reference>
<sequence>MLKCRACLWQCVQPFDRPANLQHLRRNVTPLLRQSQQRLQSTLRKTDTRPTYLNEVERLSQSKDEPWKNSAVAANQKKRERAVLRQPASREAERQETPNLMKLGKRDSHISETDWNRRKRELRYLQDPVDLADFVRAELKKDKAVEMKQLVQMASHSMSCVVSWNHIIDHYLAKEKVNDALKVYNDMKKRAQFPDSYTYTILLRGLSINAHFSGVLQKALSIYHSLSAPNSRVEPSIIHTNAALRVCARAMDMDALWGIAAKIPEAGPAAANVTTYNTIINAIRQNMLLNAPSGETEEEAAARKERGVMEARRLWEDIAGKWKNANLVIDEELVCSMGRLLLLGARPRDWDDVLSLIEQTMDVPRLVPRLGTAARKEAGFPQLRAPNVPDDYKFDDEHLAPGKSAMRGEEFLPFTDSLVKRLAFVKPGNNTLSIVQEACQKIAAPKAAQQYWDLLVDPATYGIEPDLNNLNQRLRNLRQNRSSAAAVELLQKDMLEKGLKPRPGTFRIAMSTCVRDKNNHNSLKHASQILHTMSQTLADVDAKAVGMYADLALTFPLAKGQDLIDALTALHPIVKNLRLQLGIGGAASDARGVGAAYLRGSERQDALTTIRKVYGVYDRLLLSNLIPEEQKQGFKKERARLSAFILRQNERSNENKIRNAEQGHKQLDGEVDMHSYLNEDGEGEVEVDGEGGKPAQEKAHQRRTWRAHDANEARGNWRTRDVKPEGQRKPWGNRKSSARYD</sequence>
<dbReference type="NCBIfam" id="TIGR00756">
    <property type="entry name" value="PPR"/>
    <property type="match status" value="1"/>
</dbReference>
<feature type="repeat" description="PPR" evidence="1">
    <location>
        <begin position="160"/>
        <end position="194"/>
    </location>
</feature>
<feature type="region of interest" description="Disordered" evidence="2">
    <location>
        <begin position="59"/>
        <end position="112"/>
    </location>
</feature>
<proteinExistence type="predicted"/>